<evidence type="ECO:0008006" key="5">
    <source>
        <dbReference type="Google" id="ProtNLM"/>
    </source>
</evidence>
<proteinExistence type="predicted"/>
<reference evidence="3 4" key="1">
    <citation type="journal article" date="2017" name="Nat. Commun.">
        <title>Genome assembly with in vitro proximity ligation data and whole-genome triplication in lettuce.</title>
        <authorList>
            <person name="Reyes-Chin-Wo S."/>
            <person name="Wang Z."/>
            <person name="Yang X."/>
            <person name="Kozik A."/>
            <person name="Arikit S."/>
            <person name="Song C."/>
            <person name="Xia L."/>
            <person name="Froenicke L."/>
            <person name="Lavelle D.O."/>
            <person name="Truco M.J."/>
            <person name="Xia R."/>
            <person name="Zhu S."/>
            <person name="Xu C."/>
            <person name="Xu H."/>
            <person name="Xu X."/>
            <person name="Cox K."/>
            <person name="Korf I."/>
            <person name="Meyers B.C."/>
            <person name="Michelmore R.W."/>
        </authorList>
    </citation>
    <scope>NUCLEOTIDE SEQUENCE [LARGE SCALE GENOMIC DNA]</scope>
    <source>
        <strain evidence="4">cv. Salinas</strain>
        <tissue evidence="3">Seedlings</tissue>
    </source>
</reference>
<dbReference type="EMBL" id="NBSK02000001">
    <property type="protein sequence ID" value="KAJ0225680.1"/>
    <property type="molecule type" value="Genomic_DNA"/>
</dbReference>
<dbReference type="AlphaFoldDB" id="A0A9R1WI69"/>
<sequence>MQTPFIKNKYILDGPLILNEVIVWLKKNKKVAFAFKVDFEKVFDCLSWEYLDSILQQMEFGDKWQSWIHGCLSFARISVLINGSATSEFGMERGISQGDPLSPFLFIIAVEGLNIALEMAKQSGAFVGIQLPPQGPKVNMSKSKIVCFDVPNCELELMARYSNCSIGSLPFIYLGLSVGASMARVSYWNPIIEKFQARLSKWKATNLSFGGRLTLCKVVLSSLGTFYFSLFRNCPENTWAEVIKSIYGDDGGFDRPSIAKRKNGCWGTIANIPKILDKDSVSFANHFHLSVNANGVLKWSWTLDPSGCPISMEVWQLICKWWRMSDYPPASTRNLLQCKENIEGHQMLARIHEAIRLTFIWVIWKYRNLKAHSPTPISKSQSTLAYEIKVNCFIWRAIQKKIPSAVALRCKGVDIENDKCGACVNGVECSDHILVHCPFACVVRKAIFGWCGLQWKDFISVGDLIAFAKNWGRCQRKPNRFLSIFHGLIWILWKLRNDRLFNRVFQNPNYGAGAIKSLVFIWIKCKGKDGIGDWENWNASLFCF</sequence>
<gene>
    <name evidence="3" type="ORF">LSAT_V11C100033170</name>
</gene>
<dbReference type="InterPro" id="IPR000477">
    <property type="entry name" value="RT_dom"/>
</dbReference>
<evidence type="ECO:0000313" key="4">
    <source>
        <dbReference type="Proteomes" id="UP000235145"/>
    </source>
</evidence>
<name>A0A9R1WI69_LACSA</name>
<comment type="caution">
    <text evidence="3">The sequence shown here is derived from an EMBL/GenBank/DDBJ whole genome shotgun (WGS) entry which is preliminary data.</text>
</comment>
<feature type="domain" description="Reverse transcriptase" evidence="1">
    <location>
        <begin position="24"/>
        <end position="113"/>
    </location>
</feature>
<organism evidence="3 4">
    <name type="scientific">Lactuca sativa</name>
    <name type="common">Garden lettuce</name>
    <dbReference type="NCBI Taxonomy" id="4236"/>
    <lineage>
        <taxon>Eukaryota</taxon>
        <taxon>Viridiplantae</taxon>
        <taxon>Streptophyta</taxon>
        <taxon>Embryophyta</taxon>
        <taxon>Tracheophyta</taxon>
        <taxon>Spermatophyta</taxon>
        <taxon>Magnoliopsida</taxon>
        <taxon>eudicotyledons</taxon>
        <taxon>Gunneridae</taxon>
        <taxon>Pentapetalae</taxon>
        <taxon>asterids</taxon>
        <taxon>campanulids</taxon>
        <taxon>Asterales</taxon>
        <taxon>Asteraceae</taxon>
        <taxon>Cichorioideae</taxon>
        <taxon>Cichorieae</taxon>
        <taxon>Lactucinae</taxon>
        <taxon>Lactuca</taxon>
    </lineage>
</organism>
<protein>
    <recommendedName>
        <fullName evidence="5">Reverse transcriptase domain-containing protein</fullName>
    </recommendedName>
</protein>
<feature type="domain" description="Reverse transcriptase zinc-binding" evidence="2">
    <location>
        <begin position="387"/>
        <end position="441"/>
    </location>
</feature>
<evidence type="ECO:0000313" key="3">
    <source>
        <dbReference type="EMBL" id="KAJ0225680.1"/>
    </source>
</evidence>
<dbReference type="PANTHER" id="PTHR33116">
    <property type="entry name" value="REVERSE TRANSCRIPTASE ZINC-BINDING DOMAIN-CONTAINING PROTEIN-RELATED-RELATED"/>
    <property type="match status" value="1"/>
</dbReference>
<dbReference type="PANTHER" id="PTHR33116:SF79">
    <property type="entry name" value="REVERSE TRANSCRIPTASE DOMAIN, ZINC FINGER, CCHC-TYPE-RELATED"/>
    <property type="match status" value="1"/>
</dbReference>
<accession>A0A9R1WI69</accession>
<dbReference type="InterPro" id="IPR026960">
    <property type="entry name" value="RVT-Znf"/>
</dbReference>
<evidence type="ECO:0000259" key="1">
    <source>
        <dbReference type="Pfam" id="PF00078"/>
    </source>
</evidence>
<dbReference type="Pfam" id="PF13966">
    <property type="entry name" value="zf-RVT"/>
    <property type="match status" value="1"/>
</dbReference>
<dbReference type="Pfam" id="PF00078">
    <property type="entry name" value="RVT_1"/>
    <property type="match status" value="1"/>
</dbReference>
<dbReference type="Proteomes" id="UP000235145">
    <property type="component" value="Unassembled WGS sequence"/>
</dbReference>
<keyword evidence="4" id="KW-1185">Reference proteome</keyword>
<evidence type="ECO:0000259" key="2">
    <source>
        <dbReference type="Pfam" id="PF13966"/>
    </source>
</evidence>